<protein>
    <submittedName>
        <fullName evidence="2">Uncharacterized protein</fullName>
    </submittedName>
</protein>
<dbReference type="AlphaFoldDB" id="A0A1F6NR91"/>
<evidence type="ECO:0000313" key="3">
    <source>
        <dbReference type="Proteomes" id="UP000178349"/>
    </source>
</evidence>
<gene>
    <name evidence="2" type="ORF">A2493_02670</name>
</gene>
<proteinExistence type="predicted"/>
<name>A0A1F6NR91_9BACT</name>
<comment type="caution">
    <text evidence="2">The sequence shown here is derived from an EMBL/GenBank/DDBJ whole genome shotgun (WGS) entry which is preliminary data.</text>
</comment>
<evidence type="ECO:0000313" key="2">
    <source>
        <dbReference type="EMBL" id="OGH86472.1"/>
    </source>
</evidence>
<reference evidence="2 3" key="1">
    <citation type="journal article" date="2016" name="Nat. Commun.">
        <title>Thousands of microbial genomes shed light on interconnected biogeochemical processes in an aquifer system.</title>
        <authorList>
            <person name="Anantharaman K."/>
            <person name="Brown C.T."/>
            <person name="Hug L.A."/>
            <person name="Sharon I."/>
            <person name="Castelle C.J."/>
            <person name="Probst A.J."/>
            <person name="Thomas B.C."/>
            <person name="Singh A."/>
            <person name="Wilkins M.J."/>
            <person name="Karaoz U."/>
            <person name="Brodie E.L."/>
            <person name="Williams K.H."/>
            <person name="Hubbard S.S."/>
            <person name="Banfield J.F."/>
        </authorList>
    </citation>
    <scope>NUCLEOTIDE SEQUENCE [LARGE SCALE GENOMIC DNA]</scope>
</reference>
<sequence length="163" mass="18919">MSSGKIDNNDGLIDDLFQAVSQMSHKNQAHFGSIIENIRSEDPYQEYLDDEEGQAFRSAFNAEMGTLRDEDASQSWEEFNTDTSLESDEDDTYEPTLIDYAMWDAEQQRDEEISMINRDLDNPFLSHADRKELESDAFQVDLDFRAAMKRIRESGGERRRTKE</sequence>
<dbReference type="Proteomes" id="UP000178349">
    <property type="component" value="Unassembled WGS sequence"/>
</dbReference>
<accession>A0A1F6NR91</accession>
<organism evidence="2 3">
    <name type="scientific">Candidatus Magasanikbacteria bacterium RIFOXYC12_FULL_33_11</name>
    <dbReference type="NCBI Taxonomy" id="1798701"/>
    <lineage>
        <taxon>Bacteria</taxon>
        <taxon>Candidatus Magasanikiibacteriota</taxon>
    </lineage>
</organism>
<evidence type="ECO:0000256" key="1">
    <source>
        <dbReference type="SAM" id="MobiDB-lite"/>
    </source>
</evidence>
<feature type="region of interest" description="Disordered" evidence="1">
    <location>
        <begin position="67"/>
        <end position="93"/>
    </location>
</feature>
<dbReference type="EMBL" id="MFQW01000017">
    <property type="protein sequence ID" value="OGH86472.1"/>
    <property type="molecule type" value="Genomic_DNA"/>
</dbReference>